<feature type="compositionally biased region" description="Basic and acidic residues" evidence="7">
    <location>
        <begin position="205"/>
        <end position="227"/>
    </location>
</feature>
<evidence type="ECO:0000256" key="4">
    <source>
        <dbReference type="PIRNR" id="PIRNR011789"/>
    </source>
</evidence>
<evidence type="ECO:0000256" key="2">
    <source>
        <dbReference type="ARBA" id="ARBA00022694"/>
    </source>
</evidence>
<evidence type="ECO:0000256" key="5">
    <source>
        <dbReference type="PIRSR" id="PIRSR011789-1"/>
    </source>
</evidence>
<proteinExistence type="inferred from homology"/>
<evidence type="ECO:0000256" key="6">
    <source>
        <dbReference type="SAM" id="Coils"/>
    </source>
</evidence>
<dbReference type="GO" id="GO:0000214">
    <property type="term" value="C:tRNA-intron endonuclease complex"/>
    <property type="evidence" value="ECO:0007669"/>
    <property type="project" value="UniProtKB-UniRule"/>
</dbReference>
<sequence length="411" mass="47174">MLKRRGKSFNQLYRNPLPVTLSVEKFGQLPPVTAHNPVSWLLFAWRLLYIYSHLPPQEPPVKVEITLLGTVKDAVFSVSDENGMMRLWRLGFFGKGTLSRSEPSWKTRTEQRLGLGVLETTSEEVTSRRRSERNAFKSVRHKAHKLEEIARLRALTAEEQKRYEELLAEMETMRLKNDAAEKENLVTEHSAELASGNVRPNTTKEQAENRSEPRSPKEATSEMLKTDAKPLDPELELNLETLQLQKTEVFFLQFALQAVQVMEHGRAILLEELFLSCLGSLRSSADKFLLHYVVYHHYRSLGWCARSGLKFGCDMLLYKRGPPMLHAEYAVLVVPEGDCGWVEWQDFMALARVVGGVRKTLVLAFVLTPSNEELEKILLAKIERNSLTQLFTLYKVTEIVYKRWSPSLTRD</sequence>
<evidence type="ECO:0000259" key="8">
    <source>
        <dbReference type="Pfam" id="PF01974"/>
    </source>
</evidence>
<name>A0A4P9ZAH7_9ASCO</name>
<feature type="active site" evidence="5">
    <location>
        <position position="326"/>
    </location>
</feature>
<keyword evidence="10" id="KW-1185">Reference proteome</keyword>
<feature type="coiled-coil region" evidence="6">
    <location>
        <begin position="149"/>
        <end position="183"/>
    </location>
</feature>
<dbReference type="Gene3D" id="3.40.1350.10">
    <property type="match status" value="1"/>
</dbReference>
<dbReference type="Proteomes" id="UP000268321">
    <property type="component" value="Unassembled WGS sequence"/>
</dbReference>
<keyword evidence="3 4" id="KW-0456">Lyase</keyword>
<evidence type="ECO:0000313" key="9">
    <source>
        <dbReference type="EMBL" id="RKP29312.1"/>
    </source>
</evidence>
<evidence type="ECO:0000256" key="7">
    <source>
        <dbReference type="SAM" id="MobiDB-lite"/>
    </source>
</evidence>
<comment type="similarity">
    <text evidence="1 4">Belongs to the tRNA-intron endonuclease family.</text>
</comment>
<dbReference type="InterPro" id="IPR036167">
    <property type="entry name" value="tRNA_intron_Endo_cat-like_sf"/>
</dbReference>
<protein>
    <recommendedName>
        <fullName evidence="4">tRNA-splicing endonuclease subunit Sen2</fullName>
        <ecNumber evidence="4">4.6.1.16</ecNumber>
    </recommendedName>
</protein>
<dbReference type="PIRSF" id="PIRSF011789">
    <property type="entry name" value="tRNA_splic_SEN2"/>
    <property type="match status" value="1"/>
</dbReference>
<dbReference type="CDD" id="cd22363">
    <property type="entry name" value="tRNA-intron_lyase_C"/>
    <property type="match status" value="1"/>
</dbReference>
<evidence type="ECO:0000256" key="1">
    <source>
        <dbReference type="ARBA" id="ARBA00008078"/>
    </source>
</evidence>
<dbReference type="EMBL" id="ML004495">
    <property type="protein sequence ID" value="RKP29312.1"/>
    <property type="molecule type" value="Genomic_DNA"/>
</dbReference>
<evidence type="ECO:0000313" key="10">
    <source>
        <dbReference type="Proteomes" id="UP000268321"/>
    </source>
</evidence>
<comment type="function">
    <text evidence="4">Constitutes one of the two catalytic subunit of the tRNA-splicing endonuclease complex, a complex responsible for identification and cleavage of the splice sites in pre-tRNA. It cleaves pre-tRNA at the 5'- and 3'-splice sites to release the intron. The products are an intron and two tRNA half-molecules bearing 2',3'-cyclic phosphate and 5'-OH termini. There are no conserved sequences at the splice sites, but the intron is invariably located at the same site in the gene, placing the splice sites an invariant distance from the constant structural features of the tRNA body.</text>
</comment>
<feature type="domain" description="tRNA intron endonuclease catalytic" evidence="8">
    <location>
        <begin position="288"/>
        <end position="366"/>
    </location>
</feature>
<dbReference type="GO" id="GO:0000213">
    <property type="term" value="F:tRNA-intron lyase activity"/>
    <property type="evidence" value="ECO:0007669"/>
    <property type="project" value="UniProtKB-UniRule"/>
</dbReference>
<feature type="region of interest" description="Disordered" evidence="7">
    <location>
        <begin position="189"/>
        <end position="227"/>
    </location>
</feature>
<dbReference type="InterPro" id="IPR006676">
    <property type="entry name" value="tRNA_splic"/>
</dbReference>
<reference evidence="10" key="1">
    <citation type="journal article" date="2018" name="Nat. Microbiol.">
        <title>Leveraging single-cell genomics to expand the fungal tree of life.</title>
        <authorList>
            <person name="Ahrendt S.R."/>
            <person name="Quandt C.A."/>
            <person name="Ciobanu D."/>
            <person name="Clum A."/>
            <person name="Salamov A."/>
            <person name="Andreopoulos B."/>
            <person name="Cheng J.F."/>
            <person name="Woyke T."/>
            <person name="Pelin A."/>
            <person name="Henrissat B."/>
            <person name="Reynolds N.K."/>
            <person name="Benny G.L."/>
            <person name="Smith M.E."/>
            <person name="James T.Y."/>
            <person name="Grigoriev I.V."/>
        </authorList>
    </citation>
    <scope>NUCLEOTIDE SEQUENCE [LARGE SCALE GENOMIC DNA]</scope>
    <source>
        <strain evidence="10">Baker2002</strain>
    </source>
</reference>
<dbReference type="SUPFAM" id="SSF53032">
    <property type="entry name" value="tRNA-intron endonuclease catalytic domain-like"/>
    <property type="match status" value="1"/>
</dbReference>
<dbReference type="EC" id="4.6.1.16" evidence="4"/>
<accession>A0A4P9ZAH7</accession>
<dbReference type="GO" id="GO:0000379">
    <property type="term" value="P:tRNA-type intron splice site recognition and cleavage"/>
    <property type="evidence" value="ECO:0007669"/>
    <property type="project" value="TreeGrafter"/>
</dbReference>
<dbReference type="PANTHER" id="PTHR21227:SF0">
    <property type="entry name" value="TRNA-SPLICING ENDONUCLEASE SUBUNIT SEN2"/>
    <property type="match status" value="1"/>
</dbReference>
<dbReference type="Pfam" id="PF01974">
    <property type="entry name" value="tRNA_int_endo"/>
    <property type="match status" value="1"/>
</dbReference>
<feature type="active site" evidence="5">
    <location>
        <position position="318"/>
    </location>
</feature>
<dbReference type="PANTHER" id="PTHR21227">
    <property type="entry name" value="TRNA-SPLICING ENDONUCLEASE SUBUNIT SEN2"/>
    <property type="match status" value="1"/>
</dbReference>
<dbReference type="InterPro" id="IPR006677">
    <property type="entry name" value="tRNA_intron_Endonuc_cat-like"/>
</dbReference>
<dbReference type="OrthoDB" id="10249562at2759"/>
<dbReference type="InterPro" id="IPR011856">
    <property type="entry name" value="tRNA_endonuc-like_dom_sf"/>
</dbReference>
<dbReference type="GO" id="GO:0005737">
    <property type="term" value="C:cytoplasm"/>
    <property type="evidence" value="ECO:0007669"/>
    <property type="project" value="TreeGrafter"/>
</dbReference>
<evidence type="ECO:0000256" key="3">
    <source>
        <dbReference type="ARBA" id="ARBA00023239"/>
    </source>
</evidence>
<gene>
    <name evidence="9" type="ORF">METBISCDRAFT_24368</name>
</gene>
<organism evidence="9 10">
    <name type="scientific">Metschnikowia bicuspidata</name>
    <dbReference type="NCBI Taxonomy" id="27322"/>
    <lineage>
        <taxon>Eukaryota</taxon>
        <taxon>Fungi</taxon>
        <taxon>Dikarya</taxon>
        <taxon>Ascomycota</taxon>
        <taxon>Saccharomycotina</taxon>
        <taxon>Pichiomycetes</taxon>
        <taxon>Metschnikowiaceae</taxon>
        <taxon>Metschnikowia</taxon>
    </lineage>
</organism>
<feature type="active site" evidence="5">
    <location>
        <position position="359"/>
    </location>
</feature>
<dbReference type="InterPro" id="IPR016589">
    <property type="entry name" value="tRNA_splic_SEN2"/>
</dbReference>
<keyword evidence="6" id="KW-0175">Coiled coil</keyword>
<dbReference type="NCBIfam" id="TIGR00324">
    <property type="entry name" value="endA"/>
    <property type="match status" value="1"/>
</dbReference>
<dbReference type="AlphaFoldDB" id="A0A4P9ZAH7"/>
<keyword evidence="2 4" id="KW-0819">tRNA processing</keyword>
<dbReference type="GO" id="GO:0003676">
    <property type="term" value="F:nucleic acid binding"/>
    <property type="evidence" value="ECO:0007669"/>
    <property type="project" value="InterPro"/>
</dbReference>